<feature type="domain" description="FAS1-like dehydratase" evidence="1">
    <location>
        <begin position="78"/>
        <end position="142"/>
    </location>
</feature>
<name>A0A6N6WKY9_9BURK</name>
<gene>
    <name evidence="2" type="ORF">FSO04_03455</name>
</gene>
<dbReference type="Proteomes" id="UP000463700">
    <property type="component" value="Unassembled WGS sequence"/>
</dbReference>
<dbReference type="InterPro" id="IPR029069">
    <property type="entry name" value="HotDog_dom_sf"/>
</dbReference>
<dbReference type="GO" id="GO:0019171">
    <property type="term" value="F:(3R)-hydroxyacyl-[acyl-carrier-protein] dehydratase activity"/>
    <property type="evidence" value="ECO:0007669"/>
    <property type="project" value="TreeGrafter"/>
</dbReference>
<proteinExistence type="predicted"/>
<organism evidence="2 3">
    <name type="scientific">Paraburkholderia madseniana</name>
    <dbReference type="NCBI Taxonomy" id="2599607"/>
    <lineage>
        <taxon>Bacteria</taxon>
        <taxon>Pseudomonadati</taxon>
        <taxon>Pseudomonadota</taxon>
        <taxon>Betaproteobacteria</taxon>
        <taxon>Burkholderiales</taxon>
        <taxon>Burkholderiaceae</taxon>
        <taxon>Paraburkholderia</taxon>
    </lineage>
</organism>
<reference evidence="2 3" key="1">
    <citation type="journal article" date="2020" name="Int. J. Syst. Evol. Microbiol.">
        <title>Paraburkholderia madseniana sp. nov., a phenolic acid-degrading bacterium isolated from acidic forest soil.</title>
        <authorList>
            <person name="Wilhelm R.C."/>
            <person name="Murphy S.J.L."/>
            <person name="Feriancek N.M."/>
            <person name="Karasz D.C."/>
            <person name="DeRito C.M."/>
            <person name="Newman J.D."/>
            <person name="Buckley D.H."/>
        </authorList>
    </citation>
    <scope>NUCLEOTIDE SEQUENCE [LARGE SCALE GENOMIC DNA]</scope>
    <source>
        <strain evidence="2 3">RP11</strain>
    </source>
</reference>
<evidence type="ECO:0000313" key="3">
    <source>
        <dbReference type="Proteomes" id="UP000463700"/>
    </source>
</evidence>
<dbReference type="InterPro" id="IPR039569">
    <property type="entry name" value="FAS1-like_DH_region"/>
</dbReference>
<dbReference type="Gene3D" id="3.10.129.10">
    <property type="entry name" value="Hotdog Thioesterase"/>
    <property type="match status" value="1"/>
</dbReference>
<sequence>MAIDTAHLQQWIGRSERVSDTLGPTPIAALAATLDKDDTSVAPGNALPPLWHWLYFLPLHRQSLVGPDGHPKRGGFLPPVALPRRMWAGSQLTFLRELKAGDAIIRLSTIADVAHKQGRSGDLVFVKVLHQISDAAGVAITEHQDIVYRDHPVPGEKLPALQPAPEGAQWMREIHPDPVQLFRYSALTLNGHRIHYDRPYAMEQEGYQGLVVHGPFLATLLLDLVRSALPGARVVAFSFRAVSPVIDTAPFVVCGRPDSDDGKTLKLWIAGSDGTLRMQAEAVLG</sequence>
<dbReference type="PANTHER" id="PTHR28152">
    <property type="entry name" value="HYDROXYACYL-THIOESTER DEHYDRATASE TYPE 2, MITOCHONDRIAL"/>
    <property type="match status" value="1"/>
</dbReference>
<dbReference type="AlphaFoldDB" id="A0A6N6WKY9"/>
<dbReference type="Pfam" id="PF13452">
    <property type="entry name" value="FAS1_DH_region"/>
    <property type="match status" value="1"/>
</dbReference>
<dbReference type="OrthoDB" id="7183822at2"/>
<dbReference type="EMBL" id="VOSW01000004">
    <property type="protein sequence ID" value="KAE8761367.1"/>
    <property type="molecule type" value="Genomic_DNA"/>
</dbReference>
<dbReference type="PANTHER" id="PTHR28152:SF1">
    <property type="entry name" value="HYDROXYACYL-THIOESTER DEHYDRATASE TYPE 2, MITOCHONDRIAL"/>
    <property type="match status" value="1"/>
</dbReference>
<dbReference type="RefSeq" id="WP_154558376.1">
    <property type="nucleotide sequence ID" value="NZ_VOSW01000004.1"/>
</dbReference>
<evidence type="ECO:0000313" key="2">
    <source>
        <dbReference type="EMBL" id="KAE8761367.1"/>
    </source>
</evidence>
<accession>A0A6N6WKY9</accession>
<evidence type="ECO:0000259" key="1">
    <source>
        <dbReference type="Pfam" id="PF13452"/>
    </source>
</evidence>
<protein>
    <submittedName>
        <fullName evidence="2">Acyl-CoA dehydrogenase</fullName>
    </submittedName>
</protein>
<dbReference type="SUPFAM" id="SSF54637">
    <property type="entry name" value="Thioesterase/thiol ester dehydrase-isomerase"/>
    <property type="match status" value="1"/>
</dbReference>
<dbReference type="InterPro" id="IPR052741">
    <property type="entry name" value="Mitochondrial_HTD2"/>
</dbReference>
<comment type="caution">
    <text evidence="2">The sequence shown here is derived from an EMBL/GenBank/DDBJ whole genome shotgun (WGS) entry which is preliminary data.</text>
</comment>